<name>A0A0B4XA29_9HYPH</name>
<organism evidence="3 4">
    <name type="scientific">Rhizobium gallicum bv. gallicum R602sp</name>
    <dbReference type="NCBI Taxonomy" id="1041138"/>
    <lineage>
        <taxon>Bacteria</taxon>
        <taxon>Pseudomonadati</taxon>
        <taxon>Pseudomonadota</taxon>
        <taxon>Alphaproteobacteria</taxon>
        <taxon>Hyphomicrobiales</taxon>
        <taxon>Rhizobiaceae</taxon>
        <taxon>Rhizobium/Agrobacterium group</taxon>
        <taxon>Rhizobium</taxon>
    </lineage>
</organism>
<evidence type="ECO:0000313" key="4">
    <source>
        <dbReference type="Proteomes" id="UP000031368"/>
    </source>
</evidence>
<keyword evidence="1" id="KW-0378">Hydrolase</keyword>
<dbReference type="InterPro" id="IPR029058">
    <property type="entry name" value="AB_hydrolase_fold"/>
</dbReference>
<dbReference type="GO" id="GO:0016787">
    <property type="term" value="F:hydrolase activity"/>
    <property type="evidence" value="ECO:0007669"/>
    <property type="project" value="UniProtKB-KW"/>
</dbReference>
<evidence type="ECO:0000259" key="2">
    <source>
        <dbReference type="Pfam" id="PF20434"/>
    </source>
</evidence>
<reference evidence="3 4" key="1">
    <citation type="submission" date="2013-11" db="EMBL/GenBank/DDBJ databases">
        <title>Complete genome sequence of Rhizobium gallicum bv. gallicum R602.</title>
        <authorList>
            <person name="Bustos P."/>
            <person name="Santamaria R.I."/>
            <person name="Lozano L."/>
            <person name="Acosta J.L."/>
            <person name="Ormeno-Orrillo E."/>
            <person name="Rogel M.A."/>
            <person name="Romero D."/>
            <person name="Cevallos M.A."/>
            <person name="Martinez-Romero E."/>
            <person name="Gonzalez V."/>
        </authorList>
    </citation>
    <scope>NUCLEOTIDE SEQUENCE [LARGE SCALE GENOMIC DNA]</scope>
    <source>
        <strain evidence="3 4">R602</strain>
        <plasmid evidence="3 4">pRgalR602c</plasmid>
    </source>
</reference>
<sequence>MGYGLSRRITAMLAIAGLAFFLLAAGTCELLASTDRDGPAFKDIAYGSDARNRMDIYKPPGAGPFPAIIYVHGGGWWNGDKQYLAANARDYMLSKGVAVVAINYRNLVEAKRDRIFPPVLAALEDTKSAYGYLLKNGGSLGIDNTRLAIYGASAGGFNALWLALSINEDGSLQAIKAVGGIDAQTTIDPFEMRDWVGPSINYGGHAFGLPEADFQSFLAQRDKFLNYISTLSPSYLVRANSPPIVLLYSGGLQDQSSDHMALVHSPKFGAEFQKTAERNGHAVTFLEGAERIPARYSDFFNFLIDRVVK</sequence>
<keyword evidence="3" id="KW-0614">Plasmid</keyword>
<dbReference type="HOGENOM" id="CLU_077668_0_0_5"/>
<dbReference type="InterPro" id="IPR049492">
    <property type="entry name" value="BD-FAE-like_dom"/>
</dbReference>
<dbReference type="EMBL" id="CP006880">
    <property type="protein sequence ID" value="AJD44859.1"/>
    <property type="molecule type" value="Genomic_DNA"/>
</dbReference>
<geneLocation type="plasmid" evidence="3 4">
    <name>pRgalR602c</name>
</geneLocation>
<evidence type="ECO:0000313" key="3">
    <source>
        <dbReference type="EMBL" id="AJD44859.1"/>
    </source>
</evidence>
<feature type="domain" description="BD-FAE-like" evidence="2">
    <location>
        <begin position="54"/>
        <end position="248"/>
    </location>
</feature>
<dbReference type="KEGG" id="rga:RGR602_PC00824"/>
<gene>
    <name evidence="3" type="ORF">RGR602_PC00824</name>
</gene>
<keyword evidence="4" id="KW-1185">Reference proteome</keyword>
<dbReference type="Pfam" id="PF20434">
    <property type="entry name" value="BD-FAE"/>
    <property type="match status" value="1"/>
</dbReference>
<dbReference type="SUPFAM" id="SSF53474">
    <property type="entry name" value="alpha/beta-Hydrolases"/>
    <property type="match status" value="1"/>
</dbReference>
<dbReference type="Proteomes" id="UP000031368">
    <property type="component" value="Plasmid pRgalR602c"/>
</dbReference>
<dbReference type="PANTHER" id="PTHR48081">
    <property type="entry name" value="AB HYDROLASE SUPERFAMILY PROTEIN C4A8.06C"/>
    <property type="match status" value="1"/>
</dbReference>
<dbReference type="Gene3D" id="3.40.50.1820">
    <property type="entry name" value="alpha/beta hydrolase"/>
    <property type="match status" value="1"/>
</dbReference>
<evidence type="ECO:0000256" key="1">
    <source>
        <dbReference type="ARBA" id="ARBA00022801"/>
    </source>
</evidence>
<protein>
    <submittedName>
        <fullName evidence="3">Esterase/lipase domain-containing protein</fullName>
    </submittedName>
</protein>
<proteinExistence type="predicted"/>
<dbReference type="InterPro" id="IPR050300">
    <property type="entry name" value="GDXG_lipolytic_enzyme"/>
</dbReference>
<dbReference type="RefSeq" id="WP_166677357.1">
    <property type="nucleotide sequence ID" value="NZ_CP006880.1"/>
</dbReference>
<accession>A0A0B4XA29</accession>
<dbReference type="AlphaFoldDB" id="A0A0B4XA29"/>